<accession>A0A523BF03</accession>
<dbReference type="AlphaFoldDB" id="A0A523BF03"/>
<name>A0A523BF03_9CREN</name>
<protein>
    <submittedName>
        <fullName evidence="1">Uncharacterized protein</fullName>
    </submittedName>
</protein>
<dbReference type="EMBL" id="QNVH01000011">
    <property type="protein sequence ID" value="TDA39527.1"/>
    <property type="molecule type" value="Genomic_DNA"/>
</dbReference>
<sequence>MIDSMACSSLIIGKDEVGAFMASTLLTPVVVYAARYVDDLINCGAGKSDLVRLLAVMVLGKGTVYKNECVRFYNKQPMLCRLFTELTRIVIGREPKTTYLRARDCYVVQVYHKGLAESLLKLSPTYSTRLKTPPYPTLKFIEDLNGGDLKIFALRLLFSTNGTISPIIRRSGECWYLKPYLGLGYLSPKPLLIEGRDLLERTGMHFTLFEDRRFPDKGYLASYSWCTAEKFWELGGFLEGVLFLRGTFKGIEKNALLQRLISLRQTGRTKFSEEEADDMKRELVQKSLFDVIRKSLKV</sequence>
<evidence type="ECO:0000313" key="1">
    <source>
        <dbReference type="EMBL" id="TDA39527.1"/>
    </source>
</evidence>
<reference evidence="1 2" key="1">
    <citation type="journal article" date="2019" name="Nat. Microbiol.">
        <title>Expanding anaerobic alkane metabolism in the domain of Archaea.</title>
        <authorList>
            <person name="Wang Y."/>
            <person name="Wegener G."/>
            <person name="Hou J."/>
            <person name="Wang F."/>
            <person name="Xiao X."/>
        </authorList>
    </citation>
    <scope>NUCLEOTIDE SEQUENCE [LARGE SCALE GENOMIC DNA]</scope>
    <source>
        <strain evidence="1">WYZ-LMO10</strain>
    </source>
</reference>
<proteinExistence type="predicted"/>
<comment type="caution">
    <text evidence="1">The sequence shown here is derived from an EMBL/GenBank/DDBJ whole genome shotgun (WGS) entry which is preliminary data.</text>
</comment>
<organism evidence="1 2">
    <name type="scientific">Thermoproteota archaeon</name>
    <dbReference type="NCBI Taxonomy" id="2056631"/>
    <lineage>
        <taxon>Archaea</taxon>
        <taxon>Thermoproteota</taxon>
    </lineage>
</organism>
<dbReference type="Proteomes" id="UP000315399">
    <property type="component" value="Unassembled WGS sequence"/>
</dbReference>
<evidence type="ECO:0000313" key="2">
    <source>
        <dbReference type="Proteomes" id="UP000315399"/>
    </source>
</evidence>
<gene>
    <name evidence="1" type="ORF">DSO08_02000</name>
</gene>